<feature type="transmembrane region" description="Helical" evidence="7">
    <location>
        <begin position="109"/>
        <end position="133"/>
    </location>
</feature>
<evidence type="ECO:0000256" key="4">
    <source>
        <dbReference type="ARBA" id="ARBA00022692"/>
    </source>
</evidence>
<dbReference type="RefSeq" id="WP_232188706.1">
    <property type="nucleotide sequence ID" value="NZ_JAIOAP010000016.1"/>
</dbReference>
<dbReference type="PANTHER" id="PTHR43744">
    <property type="entry name" value="ABC TRANSPORTER PERMEASE PROTEIN MG189-RELATED-RELATED"/>
    <property type="match status" value="1"/>
</dbReference>
<evidence type="ECO:0000313" key="10">
    <source>
        <dbReference type="Proteomes" id="UP001493487"/>
    </source>
</evidence>
<evidence type="ECO:0000256" key="2">
    <source>
        <dbReference type="ARBA" id="ARBA00022448"/>
    </source>
</evidence>
<keyword evidence="4 7" id="KW-0812">Transmembrane</keyword>
<sequence>MRAENVSQKPKFWILHTLLIVLAFFMLVPFAWMILTSFKSLGESVHVPVIVFPKSIHWDNYIDVLYTMPFLTFYFNTIAITALKVLGTLIFSSLAAYAFARIEFPGRNVLFVILISVLMVPGQIYILPLFLIMRDFGWLNTLQAVAVPGMFDAFGVFLLRQFFLSLMKELEESAKLDGCNHLQIYWRIMLPLAKPGLIALTIFTVLASWNELLWPMIVNSSPAKMTLAVGLSWLQGRHGTNYPVLMAGSLMALWPMVLLFLTLQKHFIEGIAMTGTK</sequence>
<dbReference type="Pfam" id="PF00528">
    <property type="entry name" value="BPD_transp_1"/>
    <property type="match status" value="1"/>
</dbReference>
<feature type="transmembrane region" description="Helical" evidence="7">
    <location>
        <begin position="73"/>
        <end position="97"/>
    </location>
</feature>
<dbReference type="PANTHER" id="PTHR43744:SF12">
    <property type="entry name" value="ABC TRANSPORTER PERMEASE PROTEIN MG189-RELATED"/>
    <property type="match status" value="1"/>
</dbReference>
<evidence type="ECO:0000256" key="1">
    <source>
        <dbReference type="ARBA" id="ARBA00004651"/>
    </source>
</evidence>
<comment type="subcellular location">
    <subcellularLocation>
        <location evidence="1 7">Cell membrane</location>
        <topology evidence="1 7">Multi-pass membrane protein</topology>
    </subcellularLocation>
</comment>
<evidence type="ECO:0000259" key="8">
    <source>
        <dbReference type="PROSITE" id="PS50928"/>
    </source>
</evidence>
<evidence type="ECO:0000313" key="9">
    <source>
        <dbReference type="EMBL" id="MEQ4485772.1"/>
    </source>
</evidence>
<feature type="domain" description="ABC transmembrane type-1" evidence="8">
    <location>
        <begin position="74"/>
        <end position="263"/>
    </location>
</feature>
<dbReference type="InterPro" id="IPR000515">
    <property type="entry name" value="MetI-like"/>
</dbReference>
<evidence type="ECO:0000256" key="3">
    <source>
        <dbReference type="ARBA" id="ARBA00022475"/>
    </source>
</evidence>
<feature type="transmembrane region" description="Helical" evidence="7">
    <location>
        <begin position="184"/>
        <end position="209"/>
    </location>
</feature>
<dbReference type="InterPro" id="IPR035906">
    <property type="entry name" value="MetI-like_sf"/>
</dbReference>
<dbReference type="PROSITE" id="PS50928">
    <property type="entry name" value="ABC_TM1"/>
    <property type="match status" value="1"/>
</dbReference>
<name>A0ABV1L0H2_9BACL</name>
<gene>
    <name evidence="9" type="ORF">QJS35_25665</name>
</gene>
<comment type="similarity">
    <text evidence="7">Belongs to the binding-protein-dependent transport system permease family.</text>
</comment>
<feature type="transmembrane region" description="Helical" evidence="7">
    <location>
        <begin position="145"/>
        <end position="163"/>
    </location>
</feature>
<organism evidence="9 10">
    <name type="scientific">Cohnella silvisoli</name>
    <dbReference type="NCBI Taxonomy" id="2873699"/>
    <lineage>
        <taxon>Bacteria</taxon>
        <taxon>Bacillati</taxon>
        <taxon>Bacillota</taxon>
        <taxon>Bacilli</taxon>
        <taxon>Bacillales</taxon>
        <taxon>Paenibacillaceae</taxon>
        <taxon>Cohnella</taxon>
    </lineage>
</organism>
<comment type="caution">
    <text evidence="9">The sequence shown here is derived from an EMBL/GenBank/DDBJ whole genome shotgun (WGS) entry which is preliminary data.</text>
</comment>
<feature type="transmembrane region" description="Helical" evidence="7">
    <location>
        <begin position="12"/>
        <end position="35"/>
    </location>
</feature>
<keyword evidence="5 7" id="KW-1133">Transmembrane helix</keyword>
<evidence type="ECO:0000256" key="6">
    <source>
        <dbReference type="ARBA" id="ARBA00023136"/>
    </source>
</evidence>
<evidence type="ECO:0000256" key="5">
    <source>
        <dbReference type="ARBA" id="ARBA00022989"/>
    </source>
</evidence>
<reference evidence="9 10" key="1">
    <citation type="journal article" date="2023" name="Genome Announc.">
        <title>Pan-Genome Analyses of the Genus Cohnella and Proposal of the Novel Species Cohnella silvisoli sp. nov., Isolated from Forest Soil.</title>
        <authorList>
            <person name="Wang C."/>
            <person name="Mao L."/>
            <person name="Bao G."/>
            <person name="Zhu H."/>
        </authorList>
    </citation>
    <scope>NUCLEOTIDE SEQUENCE [LARGE SCALE GENOMIC DNA]</scope>
    <source>
        <strain evidence="9 10">NL03-T5-1</strain>
    </source>
</reference>
<dbReference type="EMBL" id="JASKHM010000017">
    <property type="protein sequence ID" value="MEQ4485772.1"/>
    <property type="molecule type" value="Genomic_DNA"/>
</dbReference>
<feature type="transmembrane region" description="Helical" evidence="7">
    <location>
        <begin position="242"/>
        <end position="263"/>
    </location>
</feature>
<dbReference type="Gene3D" id="1.10.3720.10">
    <property type="entry name" value="MetI-like"/>
    <property type="match status" value="1"/>
</dbReference>
<proteinExistence type="inferred from homology"/>
<keyword evidence="6 7" id="KW-0472">Membrane</keyword>
<dbReference type="Proteomes" id="UP001493487">
    <property type="component" value="Unassembled WGS sequence"/>
</dbReference>
<evidence type="ECO:0000256" key="7">
    <source>
        <dbReference type="RuleBase" id="RU363032"/>
    </source>
</evidence>
<accession>A0ABV1L0H2</accession>
<keyword evidence="10" id="KW-1185">Reference proteome</keyword>
<protein>
    <submittedName>
        <fullName evidence="9">Carbohydrate ABC transporter permease</fullName>
    </submittedName>
</protein>
<dbReference type="CDD" id="cd06261">
    <property type="entry name" value="TM_PBP2"/>
    <property type="match status" value="1"/>
</dbReference>
<dbReference type="SUPFAM" id="SSF161098">
    <property type="entry name" value="MetI-like"/>
    <property type="match status" value="1"/>
</dbReference>
<keyword evidence="3" id="KW-1003">Cell membrane</keyword>
<keyword evidence="2 7" id="KW-0813">Transport</keyword>